<dbReference type="PANTHER" id="PTHR46797">
    <property type="entry name" value="HTH-TYPE TRANSCRIPTIONAL REGULATOR"/>
    <property type="match status" value="1"/>
</dbReference>
<dbReference type="PROSITE" id="PS50943">
    <property type="entry name" value="HTH_CROC1"/>
    <property type="match status" value="1"/>
</dbReference>
<feature type="domain" description="HTH cro/C1-type" evidence="2">
    <location>
        <begin position="8"/>
        <end position="66"/>
    </location>
</feature>
<dbReference type="RefSeq" id="WP_036485342.1">
    <property type="nucleotide sequence ID" value="NZ_JMQM01000002.1"/>
</dbReference>
<sequence>MTPFGERLRELRRERGISQKKMAEDIGVSAAYLSALEHGRRSPPTWPMVQKIIGYFNIIWDEADELQQLAALSHPRVTVDTAGMPQKATALANLLAHNIGRLSREELDDLYSALNRMLKTRI</sequence>
<dbReference type="Gene3D" id="1.10.260.40">
    <property type="entry name" value="lambda repressor-like DNA-binding domains"/>
    <property type="match status" value="1"/>
</dbReference>
<dbReference type="GO" id="GO:0003677">
    <property type="term" value="F:DNA binding"/>
    <property type="evidence" value="ECO:0007669"/>
    <property type="project" value="UniProtKB-KW"/>
</dbReference>
<organism evidence="3 4">
    <name type="scientific">Nitratireductor basaltis</name>
    <dbReference type="NCBI Taxonomy" id="472175"/>
    <lineage>
        <taxon>Bacteria</taxon>
        <taxon>Pseudomonadati</taxon>
        <taxon>Pseudomonadota</taxon>
        <taxon>Alphaproteobacteria</taxon>
        <taxon>Hyphomicrobiales</taxon>
        <taxon>Phyllobacteriaceae</taxon>
        <taxon>Nitratireductor</taxon>
    </lineage>
</organism>
<dbReference type="InterPro" id="IPR001387">
    <property type="entry name" value="Cro/C1-type_HTH"/>
</dbReference>
<evidence type="ECO:0000313" key="4">
    <source>
        <dbReference type="Proteomes" id="UP000053675"/>
    </source>
</evidence>
<dbReference type="CDD" id="cd00093">
    <property type="entry name" value="HTH_XRE"/>
    <property type="match status" value="1"/>
</dbReference>
<dbReference type="Pfam" id="PF13560">
    <property type="entry name" value="HTH_31"/>
    <property type="match status" value="1"/>
</dbReference>
<dbReference type="SUPFAM" id="SSF47413">
    <property type="entry name" value="lambda repressor-like DNA-binding domains"/>
    <property type="match status" value="1"/>
</dbReference>
<dbReference type="EMBL" id="JMQM01000002">
    <property type="protein sequence ID" value="KFB08502.1"/>
    <property type="molecule type" value="Genomic_DNA"/>
</dbReference>
<keyword evidence="1" id="KW-0238">DNA-binding</keyword>
<dbReference type="AlphaFoldDB" id="A0A084U6B6"/>
<accession>A0A084U6B6</accession>
<gene>
    <name evidence="3" type="ORF">EL18_02753</name>
</gene>
<dbReference type="GO" id="GO:0003700">
    <property type="term" value="F:DNA-binding transcription factor activity"/>
    <property type="evidence" value="ECO:0007669"/>
    <property type="project" value="TreeGrafter"/>
</dbReference>
<dbReference type="Proteomes" id="UP000053675">
    <property type="component" value="Unassembled WGS sequence"/>
</dbReference>
<name>A0A084U6B6_9HYPH</name>
<dbReference type="PATRIC" id="fig|472175.3.peg.2746"/>
<dbReference type="InterPro" id="IPR050807">
    <property type="entry name" value="TransReg_Diox_bact_type"/>
</dbReference>
<protein>
    <submittedName>
        <fullName evidence="3">XRE family transcriptional regulator</fullName>
    </submittedName>
</protein>
<evidence type="ECO:0000259" key="2">
    <source>
        <dbReference type="PROSITE" id="PS50943"/>
    </source>
</evidence>
<dbReference type="GO" id="GO:0005829">
    <property type="term" value="C:cytosol"/>
    <property type="evidence" value="ECO:0007669"/>
    <property type="project" value="TreeGrafter"/>
</dbReference>
<reference evidence="3 4" key="1">
    <citation type="submission" date="2014-05" db="EMBL/GenBank/DDBJ databases">
        <title>Draft Genome Sequence of Nitratireductor basaltis Strain UMTGB225, A Marine Bacterium Isolated from Green Barrel Tunicate.</title>
        <authorList>
            <person name="Gan H.Y."/>
        </authorList>
    </citation>
    <scope>NUCLEOTIDE SEQUENCE [LARGE SCALE GENOMIC DNA]</scope>
    <source>
        <strain evidence="3 4">UMTGB225</strain>
    </source>
</reference>
<dbReference type="OrthoDB" id="9809730at2"/>
<dbReference type="SMART" id="SM00530">
    <property type="entry name" value="HTH_XRE"/>
    <property type="match status" value="1"/>
</dbReference>
<comment type="caution">
    <text evidence="3">The sequence shown here is derived from an EMBL/GenBank/DDBJ whole genome shotgun (WGS) entry which is preliminary data.</text>
</comment>
<dbReference type="PANTHER" id="PTHR46797:SF1">
    <property type="entry name" value="METHYLPHOSPHONATE SYNTHASE"/>
    <property type="match status" value="1"/>
</dbReference>
<dbReference type="InterPro" id="IPR010982">
    <property type="entry name" value="Lambda_DNA-bd_dom_sf"/>
</dbReference>
<keyword evidence="4" id="KW-1185">Reference proteome</keyword>
<dbReference type="STRING" id="472175.EL18_02753"/>
<proteinExistence type="predicted"/>
<evidence type="ECO:0000256" key="1">
    <source>
        <dbReference type="ARBA" id="ARBA00023125"/>
    </source>
</evidence>
<evidence type="ECO:0000313" key="3">
    <source>
        <dbReference type="EMBL" id="KFB08502.1"/>
    </source>
</evidence>
<dbReference type="eggNOG" id="COG1396">
    <property type="taxonomic scope" value="Bacteria"/>
</dbReference>